<feature type="signal peptide" evidence="4">
    <location>
        <begin position="1"/>
        <end position="19"/>
    </location>
</feature>
<feature type="chain" id="PRO_5012411054" evidence="4">
    <location>
        <begin position="20"/>
        <end position="201"/>
    </location>
</feature>
<dbReference type="PANTHER" id="PTHR44170:SF56">
    <property type="entry name" value="FIBRONECTIN TYPE-III DOMAIN-CONTAINING PROTEIN"/>
    <property type="match status" value="1"/>
</dbReference>
<protein>
    <submittedName>
        <fullName evidence="6">Putative conserved secreted protein</fullName>
    </submittedName>
</protein>
<dbReference type="InterPro" id="IPR003598">
    <property type="entry name" value="Ig_sub2"/>
</dbReference>
<reference evidence="6" key="1">
    <citation type="submission" date="2017-01" db="EMBL/GenBank/DDBJ databases">
        <title>A deep insight into the sialotranscriptome of adult male and female Cluex tarsalis mosquitoes.</title>
        <authorList>
            <person name="Ribeiro J.M."/>
            <person name="Moreira F."/>
            <person name="Bernard K.A."/>
            <person name="Calvo E."/>
        </authorList>
    </citation>
    <scope>NUCLEOTIDE SEQUENCE</scope>
    <source>
        <strain evidence="6">Kern County</strain>
        <tissue evidence="6">Salivary glands</tissue>
    </source>
</reference>
<dbReference type="EMBL" id="GFDL01005840">
    <property type="protein sequence ID" value="JAV29205.1"/>
    <property type="molecule type" value="Transcribed_RNA"/>
</dbReference>
<evidence type="ECO:0000256" key="2">
    <source>
        <dbReference type="ARBA" id="ARBA00023157"/>
    </source>
</evidence>
<dbReference type="InterPro" id="IPR003599">
    <property type="entry name" value="Ig_sub"/>
</dbReference>
<organism evidence="6">
    <name type="scientific">Culex tarsalis</name>
    <name type="common">Encephalitis mosquito</name>
    <dbReference type="NCBI Taxonomy" id="7177"/>
    <lineage>
        <taxon>Eukaryota</taxon>
        <taxon>Metazoa</taxon>
        <taxon>Ecdysozoa</taxon>
        <taxon>Arthropoda</taxon>
        <taxon>Hexapoda</taxon>
        <taxon>Insecta</taxon>
        <taxon>Pterygota</taxon>
        <taxon>Neoptera</taxon>
        <taxon>Endopterygota</taxon>
        <taxon>Diptera</taxon>
        <taxon>Nematocera</taxon>
        <taxon>Culicoidea</taxon>
        <taxon>Culicidae</taxon>
        <taxon>Culicinae</taxon>
        <taxon>Culicini</taxon>
        <taxon>Culex</taxon>
        <taxon>Culex</taxon>
    </lineage>
</organism>
<dbReference type="InterPro" id="IPR036179">
    <property type="entry name" value="Ig-like_dom_sf"/>
</dbReference>
<feature type="domain" description="Ig-like" evidence="5">
    <location>
        <begin position="35"/>
        <end position="101"/>
    </location>
</feature>
<sequence>MQKVLTVALVSLLLRGSFGRTVREASLHRYDVIFGTKNELLCDEPSSEVRTEWRRTDGSDLPAGASQQNGLLTIDPTGHDAEGHYECVAQIPGSNAETVVVQVFLNVIVPPRITFKLSPPLSKVHPGDKVALLCDVSGDQPIQVSWHKANGESLPDRVTVNGKYLEFAQISKEDDGRYICRASNRAGNATRTAEIRCRNKN</sequence>
<name>A0A1Q3FNN3_CULTA</name>
<keyword evidence="3" id="KW-0393">Immunoglobulin domain</keyword>
<feature type="domain" description="Ig-like" evidence="5">
    <location>
        <begin position="111"/>
        <end position="196"/>
    </location>
</feature>
<evidence type="ECO:0000313" key="6">
    <source>
        <dbReference type="EMBL" id="JAV29205.1"/>
    </source>
</evidence>
<dbReference type="InterPro" id="IPR007110">
    <property type="entry name" value="Ig-like_dom"/>
</dbReference>
<dbReference type="FunFam" id="2.60.40.10:FF:000107">
    <property type="entry name" value="Myosin, light chain kinase a"/>
    <property type="match status" value="1"/>
</dbReference>
<evidence type="ECO:0000259" key="5">
    <source>
        <dbReference type="PROSITE" id="PS50835"/>
    </source>
</evidence>
<dbReference type="Gene3D" id="2.60.40.10">
    <property type="entry name" value="Immunoglobulins"/>
    <property type="match status" value="2"/>
</dbReference>
<proteinExistence type="predicted"/>
<keyword evidence="2" id="KW-1015">Disulfide bond</keyword>
<dbReference type="InterPro" id="IPR013098">
    <property type="entry name" value="Ig_I-set"/>
</dbReference>
<dbReference type="SUPFAM" id="SSF48726">
    <property type="entry name" value="Immunoglobulin"/>
    <property type="match status" value="2"/>
</dbReference>
<keyword evidence="1" id="KW-0677">Repeat</keyword>
<dbReference type="Pfam" id="PF07679">
    <property type="entry name" value="I-set"/>
    <property type="match status" value="1"/>
</dbReference>
<evidence type="ECO:0000256" key="4">
    <source>
        <dbReference type="SAM" id="SignalP"/>
    </source>
</evidence>
<dbReference type="PROSITE" id="PS50835">
    <property type="entry name" value="IG_LIKE"/>
    <property type="match status" value="2"/>
</dbReference>
<dbReference type="SMART" id="SM00408">
    <property type="entry name" value="IGc2"/>
    <property type="match status" value="2"/>
</dbReference>
<dbReference type="PANTHER" id="PTHR44170">
    <property type="entry name" value="PROTEIN SIDEKICK"/>
    <property type="match status" value="1"/>
</dbReference>
<dbReference type="AlphaFoldDB" id="A0A1Q3FNN3"/>
<evidence type="ECO:0000256" key="1">
    <source>
        <dbReference type="ARBA" id="ARBA00022737"/>
    </source>
</evidence>
<dbReference type="InterPro" id="IPR013783">
    <property type="entry name" value="Ig-like_fold"/>
</dbReference>
<keyword evidence="4" id="KW-0732">Signal</keyword>
<accession>A0A1Q3FNN3</accession>
<dbReference type="SMART" id="SM00409">
    <property type="entry name" value="IG"/>
    <property type="match status" value="2"/>
</dbReference>
<evidence type="ECO:0000256" key="3">
    <source>
        <dbReference type="ARBA" id="ARBA00023319"/>
    </source>
</evidence>
<dbReference type="GO" id="GO:0098609">
    <property type="term" value="P:cell-cell adhesion"/>
    <property type="evidence" value="ECO:0007669"/>
    <property type="project" value="TreeGrafter"/>
</dbReference>